<dbReference type="GeneID" id="100378185"/>
<evidence type="ECO:0000256" key="1">
    <source>
        <dbReference type="ARBA" id="ARBA00006484"/>
    </source>
</evidence>
<name>A0ABM0GX65_SACKO</name>
<proteinExistence type="inferred from homology"/>
<dbReference type="Proteomes" id="UP000694865">
    <property type="component" value="Unplaced"/>
</dbReference>
<comment type="similarity">
    <text evidence="1">Belongs to the short-chain dehydrogenases/reductases (SDR) family.</text>
</comment>
<dbReference type="InterPro" id="IPR036291">
    <property type="entry name" value="NAD(P)-bd_dom_sf"/>
</dbReference>
<sequence>MESGSESGGSRVIFTSSITGPLTGYAGLSVYGATKAGQLGFMRSAAVELAQHNITVNAIAPGNVITENWGQEQIVLAKSTPLNRFGTPEDMGNAVAFLASPESCYITGQCIVIDGGHTLPE</sequence>
<dbReference type="InterPro" id="IPR002347">
    <property type="entry name" value="SDR_fam"/>
</dbReference>
<keyword evidence="3" id="KW-1185">Reference proteome</keyword>
<dbReference type="Pfam" id="PF13561">
    <property type="entry name" value="adh_short_C2"/>
    <property type="match status" value="1"/>
</dbReference>
<dbReference type="PANTHER" id="PTHR24321">
    <property type="entry name" value="DEHYDROGENASES, SHORT CHAIN"/>
    <property type="match status" value="1"/>
</dbReference>
<reference evidence="4" key="1">
    <citation type="submission" date="2025-08" db="UniProtKB">
        <authorList>
            <consortium name="RefSeq"/>
        </authorList>
    </citation>
    <scope>IDENTIFICATION</scope>
    <source>
        <tissue evidence="4">Testes</tissue>
    </source>
</reference>
<evidence type="ECO:0000256" key="2">
    <source>
        <dbReference type="ARBA" id="ARBA00023002"/>
    </source>
</evidence>
<organism evidence="3 4">
    <name type="scientific">Saccoglossus kowalevskii</name>
    <name type="common">Acorn worm</name>
    <dbReference type="NCBI Taxonomy" id="10224"/>
    <lineage>
        <taxon>Eukaryota</taxon>
        <taxon>Metazoa</taxon>
        <taxon>Hemichordata</taxon>
        <taxon>Enteropneusta</taxon>
        <taxon>Harrimaniidae</taxon>
        <taxon>Saccoglossus</taxon>
    </lineage>
</organism>
<dbReference type="PANTHER" id="PTHR24321:SF8">
    <property type="entry name" value="ESTRADIOL 17-BETA-DEHYDROGENASE 8-RELATED"/>
    <property type="match status" value="1"/>
</dbReference>
<dbReference type="Gene3D" id="3.40.50.720">
    <property type="entry name" value="NAD(P)-binding Rossmann-like Domain"/>
    <property type="match status" value="1"/>
</dbReference>
<evidence type="ECO:0000313" key="3">
    <source>
        <dbReference type="Proteomes" id="UP000694865"/>
    </source>
</evidence>
<dbReference type="RefSeq" id="XP_002739319.1">
    <property type="nucleotide sequence ID" value="XM_002739273.2"/>
</dbReference>
<keyword evidence="2" id="KW-0560">Oxidoreductase</keyword>
<protein>
    <submittedName>
        <fullName evidence="4">Carbonyl reductase family member 4-like</fullName>
    </submittedName>
</protein>
<dbReference type="PRINTS" id="PR00081">
    <property type="entry name" value="GDHRDH"/>
</dbReference>
<accession>A0ABM0GX65</accession>
<dbReference type="SUPFAM" id="SSF51735">
    <property type="entry name" value="NAD(P)-binding Rossmann-fold domains"/>
    <property type="match status" value="1"/>
</dbReference>
<gene>
    <name evidence="4" type="primary">LOC100378185</name>
</gene>
<evidence type="ECO:0000313" key="4">
    <source>
        <dbReference type="RefSeq" id="XP_002739319.1"/>
    </source>
</evidence>
<dbReference type="CDD" id="cd05233">
    <property type="entry name" value="SDR_c"/>
    <property type="match status" value="1"/>
</dbReference>